<evidence type="ECO:0000256" key="3">
    <source>
        <dbReference type="ARBA" id="ARBA00022679"/>
    </source>
</evidence>
<evidence type="ECO:0000256" key="7">
    <source>
        <dbReference type="ARBA" id="ARBA00024033"/>
    </source>
</evidence>
<accession>A0A2S9PSU5</accession>
<evidence type="ECO:0000256" key="2">
    <source>
        <dbReference type="ARBA" id="ARBA00022475"/>
    </source>
</evidence>
<dbReference type="OrthoDB" id="4099703at2"/>
<feature type="transmembrane region" description="Helical" evidence="8">
    <location>
        <begin position="165"/>
        <end position="184"/>
    </location>
</feature>
<feature type="transmembrane region" description="Helical" evidence="8">
    <location>
        <begin position="196"/>
        <end position="215"/>
    </location>
</feature>
<evidence type="ECO:0000256" key="8">
    <source>
        <dbReference type="SAM" id="Phobius"/>
    </source>
</evidence>
<sequence>MVVLLLRDNLGIGGVSREVYALYQHWYEVLADRTFPPGDVTWQYPPGAGLVILAPGSASQLLSYFQAFVALALLADAAIAFALLRRGGGGAWLWVAGLPLLLHLPLARYDLFPTALAVFGLLALLAGRNRLGGALAGLGAMVKVWPLLILAGLPRGRPSRRGWTSALLAAGALLLVLLWGYSHVGDFAEQQGGRGLQIESLGGSALALAGLAGWWDGEVRYRFGAFELAGPYTETAAHAALALSAVALGWLLLWRWRSWAWSPATPADAALTAVLLFTVTSRVISPQYLVWLLALAAVCLTCRDSVMRRPALLMAPAAALTSLGYPILYEDVIALGPLGTVVVALRNLVLLAATAVACRRLWLQTVPGPPSLKGL</sequence>
<feature type="transmembrane region" description="Helical" evidence="8">
    <location>
        <begin position="236"/>
        <end position="254"/>
    </location>
</feature>
<keyword evidence="5 8" id="KW-1133">Transmembrane helix</keyword>
<comment type="similarity">
    <text evidence="7">Belongs to the glycosyltransferase 87 family.</text>
</comment>
<feature type="transmembrane region" description="Helical" evidence="8">
    <location>
        <begin position="64"/>
        <end position="84"/>
    </location>
</feature>
<dbReference type="AlphaFoldDB" id="A0A2S9PSU5"/>
<reference evidence="9 10" key="1">
    <citation type="submission" date="2018-03" db="EMBL/GenBank/DDBJ databases">
        <title>Novel Streptomyces sp. from soil.</title>
        <authorList>
            <person name="Tan G.Y.A."/>
            <person name="Lee Z.Y."/>
        </authorList>
    </citation>
    <scope>NUCLEOTIDE SEQUENCE [LARGE SCALE GENOMIC DNA]</scope>
    <source>
        <strain evidence="9 10">ST5x</strain>
    </source>
</reference>
<feature type="transmembrane region" description="Helical" evidence="8">
    <location>
        <begin position="131"/>
        <end position="153"/>
    </location>
</feature>
<evidence type="ECO:0000256" key="4">
    <source>
        <dbReference type="ARBA" id="ARBA00022692"/>
    </source>
</evidence>
<comment type="subcellular location">
    <subcellularLocation>
        <location evidence="1">Cell membrane</location>
        <topology evidence="1">Multi-pass membrane protein</topology>
    </subcellularLocation>
</comment>
<feature type="transmembrane region" description="Helical" evidence="8">
    <location>
        <begin position="274"/>
        <end position="299"/>
    </location>
</feature>
<proteinExistence type="inferred from homology"/>
<keyword evidence="4 8" id="KW-0812">Transmembrane</keyword>
<evidence type="ECO:0000256" key="1">
    <source>
        <dbReference type="ARBA" id="ARBA00004651"/>
    </source>
</evidence>
<evidence type="ECO:0000313" key="9">
    <source>
        <dbReference type="EMBL" id="PRH77474.1"/>
    </source>
</evidence>
<evidence type="ECO:0000256" key="6">
    <source>
        <dbReference type="ARBA" id="ARBA00023136"/>
    </source>
</evidence>
<dbReference type="Proteomes" id="UP000239322">
    <property type="component" value="Unassembled WGS sequence"/>
</dbReference>
<evidence type="ECO:0000313" key="10">
    <source>
        <dbReference type="Proteomes" id="UP000239322"/>
    </source>
</evidence>
<keyword evidence="10" id="KW-1185">Reference proteome</keyword>
<dbReference type="GO" id="GO:0016758">
    <property type="term" value="F:hexosyltransferase activity"/>
    <property type="evidence" value="ECO:0007669"/>
    <property type="project" value="InterPro"/>
</dbReference>
<evidence type="ECO:0000256" key="5">
    <source>
        <dbReference type="ARBA" id="ARBA00022989"/>
    </source>
</evidence>
<evidence type="ECO:0008006" key="11">
    <source>
        <dbReference type="Google" id="ProtNLM"/>
    </source>
</evidence>
<dbReference type="GO" id="GO:0005886">
    <property type="term" value="C:plasma membrane"/>
    <property type="evidence" value="ECO:0007669"/>
    <property type="project" value="UniProtKB-SubCell"/>
</dbReference>
<keyword evidence="3" id="KW-0808">Transferase</keyword>
<dbReference type="InterPro" id="IPR018584">
    <property type="entry name" value="GT87"/>
</dbReference>
<keyword evidence="2" id="KW-1003">Cell membrane</keyword>
<feature type="transmembrane region" description="Helical" evidence="8">
    <location>
        <begin position="334"/>
        <end position="358"/>
    </location>
</feature>
<protein>
    <recommendedName>
        <fullName evidence="11">DUF2029 domain-containing protein</fullName>
    </recommendedName>
</protein>
<name>A0A2S9PSU5_9ACTN</name>
<organism evidence="9 10">
    <name type="scientific">Streptomyces solincola</name>
    <dbReference type="NCBI Taxonomy" id="2100817"/>
    <lineage>
        <taxon>Bacteria</taxon>
        <taxon>Bacillati</taxon>
        <taxon>Actinomycetota</taxon>
        <taxon>Actinomycetes</taxon>
        <taxon>Kitasatosporales</taxon>
        <taxon>Streptomycetaceae</taxon>
        <taxon>Streptomyces</taxon>
    </lineage>
</organism>
<keyword evidence="6 8" id="KW-0472">Membrane</keyword>
<dbReference type="EMBL" id="PVLV01000312">
    <property type="protein sequence ID" value="PRH77474.1"/>
    <property type="molecule type" value="Genomic_DNA"/>
</dbReference>
<dbReference type="Pfam" id="PF09594">
    <property type="entry name" value="GT87"/>
    <property type="match status" value="1"/>
</dbReference>
<gene>
    <name evidence="9" type="ORF">C6N75_20085</name>
</gene>
<comment type="caution">
    <text evidence="9">The sequence shown here is derived from an EMBL/GenBank/DDBJ whole genome shotgun (WGS) entry which is preliminary data.</text>
</comment>